<dbReference type="GO" id="GO:0000271">
    <property type="term" value="P:polysaccharide biosynthetic process"/>
    <property type="evidence" value="ECO:0007669"/>
    <property type="project" value="TreeGrafter"/>
</dbReference>
<keyword evidence="4" id="KW-1185">Reference proteome</keyword>
<keyword evidence="1" id="KW-0812">Transmembrane</keyword>
<evidence type="ECO:0000256" key="1">
    <source>
        <dbReference type="SAM" id="Phobius"/>
    </source>
</evidence>
<feature type="domain" description="Acyltransferase 3" evidence="2">
    <location>
        <begin position="13"/>
        <end position="364"/>
    </location>
</feature>
<dbReference type="Pfam" id="PF01757">
    <property type="entry name" value="Acyl_transf_3"/>
    <property type="match status" value="1"/>
</dbReference>
<dbReference type="AlphaFoldDB" id="A0A1Y6CMW8"/>
<feature type="transmembrane region" description="Helical" evidence="1">
    <location>
        <begin position="302"/>
        <end position="324"/>
    </location>
</feature>
<gene>
    <name evidence="3" type="ORF">SAMN06296036_1316</name>
</gene>
<dbReference type="EMBL" id="FWZT01000031">
    <property type="protein sequence ID" value="SMF77160.1"/>
    <property type="molecule type" value="Genomic_DNA"/>
</dbReference>
<evidence type="ECO:0000259" key="2">
    <source>
        <dbReference type="Pfam" id="PF01757"/>
    </source>
</evidence>
<dbReference type="GO" id="GO:0016787">
    <property type="term" value="F:hydrolase activity"/>
    <property type="evidence" value="ECO:0007669"/>
    <property type="project" value="UniProtKB-KW"/>
</dbReference>
<accession>A0A1Y6CMW8</accession>
<feature type="transmembrane region" description="Helical" evidence="1">
    <location>
        <begin position="92"/>
        <end position="112"/>
    </location>
</feature>
<evidence type="ECO:0000313" key="3">
    <source>
        <dbReference type="EMBL" id="SMF77160.1"/>
    </source>
</evidence>
<feature type="transmembrane region" description="Helical" evidence="1">
    <location>
        <begin position="273"/>
        <end position="290"/>
    </location>
</feature>
<evidence type="ECO:0000313" key="4">
    <source>
        <dbReference type="Proteomes" id="UP000192907"/>
    </source>
</evidence>
<feature type="transmembrane region" description="Helical" evidence="1">
    <location>
        <begin position="52"/>
        <end position="71"/>
    </location>
</feature>
<dbReference type="PANTHER" id="PTHR23028">
    <property type="entry name" value="ACETYLTRANSFERASE"/>
    <property type="match status" value="1"/>
</dbReference>
<feature type="transmembrane region" description="Helical" evidence="1">
    <location>
        <begin position="12"/>
        <end position="32"/>
    </location>
</feature>
<feature type="transmembrane region" description="Helical" evidence="1">
    <location>
        <begin position="240"/>
        <end position="261"/>
    </location>
</feature>
<proteinExistence type="predicted"/>
<keyword evidence="1" id="KW-1133">Transmembrane helix</keyword>
<keyword evidence="1" id="KW-0472">Membrane</keyword>
<name>A0A1Y6CMW8_9BACT</name>
<keyword evidence="3" id="KW-0012">Acyltransferase</keyword>
<dbReference type="InterPro" id="IPR050879">
    <property type="entry name" value="Acyltransferase_3"/>
</dbReference>
<keyword evidence="3" id="KW-0378">Hydrolase</keyword>
<keyword evidence="3" id="KW-0808">Transferase</keyword>
<protein>
    <submittedName>
        <fullName evidence="3">Peptidoglycan/LPS O-acetylase OafA/YrhL, contains acyltransferase and SGNH-hydrolase domains</fullName>
    </submittedName>
</protein>
<dbReference type="RefSeq" id="WP_132325212.1">
    <property type="nucleotide sequence ID" value="NZ_FWZT01000031.1"/>
</dbReference>
<dbReference type="GO" id="GO:0016747">
    <property type="term" value="F:acyltransferase activity, transferring groups other than amino-acyl groups"/>
    <property type="evidence" value="ECO:0007669"/>
    <property type="project" value="InterPro"/>
</dbReference>
<dbReference type="STRING" id="1513793.SAMN06296036_1316"/>
<dbReference type="PANTHER" id="PTHR23028:SF53">
    <property type="entry name" value="ACYL_TRANSF_3 DOMAIN-CONTAINING PROTEIN"/>
    <property type="match status" value="1"/>
</dbReference>
<feature type="transmembrane region" description="Helical" evidence="1">
    <location>
        <begin position="344"/>
        <end position="368"/>
    </location>
</feature>
<dbReference type="Proteomes" id="UP000192907">
    <property type="component" value="Unassembled WGS sequence"/>
</dbReference>
<dbReference type="OrthoDB" id="9767863at2"/>
<organism evidence="3 4">
    <name type="scientific">Pseudobacteriovorax antillogorgiicola</name>
    <dbReference type="NCBI Taxonomy" id="1513793"/>
    <lineage>
        <taxon>Bacteria</taxon>
        <taxon>Pseudomonadati</taxon>
        <taxon>Bdellovibrionota</taxon>
        <taxon>Oligoflexia</taxon>
        <taxon>Oligoflexales</taxon>
        <taxon>Pseudobacteriovoracaceae</taxon>
        <taxon>Pseudobacteriovorax</taxon>
    </lineage>
</organism>
<dbReference type="InterPro" id="IPR002656">
    <property type="entry name" value="Acyl_transf_3_dom"/>
</dbReference>
<reference evidence="4" key="1">
    <citation type="submission" date="2017-04" db="EMBL/GenBank/DDBJ databases">
        <authorList>
            <person name="Varghese N."/>
            <person name="Submissions S."/>
        </authorList>
    </citation>
    <scope>NUCLEOTIDE SEQUENCE [LARGE SCALE GENOMIC DNA]</scope>
    <source>
        <strain evidence="4">RKEM611</strain>
    </source>
</reference>
<sequence>MKPLVNPFPNHIPALDGIRGMAIFAVLMIHFFELPPTNQVEAILWRLSRFGMWGIDLFFVLSGFLITGILLHSKERADYFKRFFMRRFLRIFPVYYLLLFVIFILIPLFPVFHGPTLDQILDSEPWAWLYSMNLYVSWKGEWTPAYINHFWSLAVEEHFYLFWPFVVYFTPNHRLPAVCLGMMGLSFGFRCWSIAEGQPEIVRYAFTVARLDVLCLGAYLATKVRLVDNADQGLAWLKTYVHRVGPLGFLGVLTLAGAEGFFQDGRWLEPFKYLAYGLFISSFIGFGLLAKPQSLVDSFYRWRFFTFLGKYSYGIYLYHNIISYDFQLNHRIELFQTLIPNHTGAYLLQVTVGCFLSVGLAMMSYHGFEEKFLKLKKYF</sequence>
<dbReference type="GO" id="GO:0016020">
    <property type="term" value="C:membrane"/>
    <property type="evidence" value="ECO:0007669"/>
    <property type="project" value="TreeGrafter"/>
</dbReference>